<evidence type="ECO:0000256" key="1">
    <source>
        <dbReference type="SAM" id="MobiDB-lite"/>
    </source>
</evidence>
<proteinExistence type="predicted"/>
<reference evidence="2" key="1">
    <citation type="submission" date="2023-06" db="EMBL/GenBank/DDBJ databases">
        <authorList>
            <consortium name="Lawrence Berkeley National Laboratory"/>
            <person name="Ahrendt S."/>
            <person name="Sahu N."/>
            <person name="Indic B."/>
            <person name="Wong-Bajracharya J."/>
            <person name="Merenyi Z."/>
            <person name="Ke H.-M."/>
            <person name="Monk M."/>
            <person name="Kocsube S."/>
            <person name="Drula E."/>
            <person name="Lipzen A."/>
            <person name="Balint B."/>
            <person name="Henrissat B."/>
            <person name="Andreopoulos B."/>
            <person name="Martin F.M."/>
            <person name="Harder C.B."/>
            <person name="Rigling D."/>
            <person name="Ford K.L."/>
            <person name="Foster G.D."/>
            <person name="Pangilinan J."/>
            <person name="Papanicolaou A."/>
            <person name="Barry K."/>
            <person name="LaButti K."/>
            <person name="Viragh M."/>
            <person name="Koriabine M."/>
            <person name="Yan M."/>
            <person name="Riley R."/>
            <person name="Champramary S."/>
            <person name="Plett K.L."/>
            <person name="Tsai I.J."/>
            <person name="Slot J."/>
            <person name="Sipos G."/>
            <person name="Plett J."/>
            <person name="Nagy L.G."/>
            <person name="Grigoriev I.V."/>
        </authorList>
    </citation>
    <scope>NUCLEOTIDE SEQUENCE</scope>
    <source>
        <strain evidence="2">CCBAS 213</strain>
    </source>
</reference>
<accession>A0AA39JVD0</accession>
<gene>
    <name evidence="2" type="ORF">EV420DRAFT_780175</name>
</gene>
<dbReference type="GeneID" id="85366986"/>
<comment type="caution">
    <text evidence="2">The sequence shown here is derived from an EMBL/GenBank/DDBJ whole genome shotgun (WGS) entry which is preliminary data.</text>
</comment>
<feature type="region of interest" description="Disordered" evidence="1">
    <location>
        <begin position="1"/>
        <end position="287"/>
    </location>
</feature>
<evidence type="ECO:0000313" key="3">
    <source>
        <dbReference type="Proteomes" id="UP001175211"/>
    </source>
</evidence>
<keyword evidence="3" id="KW-1185">Reference proteome</keyword>
<feature type="compositionally biased region" description="Gly residues" evidence="1">
    <location>
        <begin position="278"/>
        <end position="287"/>
    </location>
</feature>
<feature type="compositionally biased region" description="Basic and acidic residues" evidence="1">
    <location>
        <begin position="84"/>
        <end position="117"/>
    </location>
</feature>
<feature type="compositionally biased region" description="Basic residues" evidence="1">
    <location>
        <begin position="268"/>
        <end position="277"/>
    </location>
</feature>
<name>A0AA39JVD0_ARMTA</name>
<feature type="compositionally biased region" description="Basic and acidic residues" evidence="1">
    <location>
        <begin position="33"/>
        <end position="48"/>
    </location>
</feature>
<feature type="compositionally biased region" description="Basic and acidic residues" evidence="1">
    <location>
        <begin position="208"/>
        <end position="230"/>
    </location>
</feature>
<organism evidence="2 3">
    <name type="scientific">Armillaria tabescens</name>
    <name type="common">Ringless honey mushroom</name>
    <name type="synonym">Agaricus tabescens</name>
    <dbReference type="NCBI Taxonomy" id="1929756"/>
    <lineage>
        <taxon>Eukaryota</taxon>
        <taxon>Fungi</taxon>
        <taxon>Dikarya</taxon>
        <taxon>Basidiomycota</taxon>
        <taxon>Agaricomycotina</taxon>
        <taxon>Agaricomycetes</taxon>
        <taxon>Agaricomycetidae</taxon>
        <taxon>Agaricales</taxon>
        <taxon>Marasmiineae</taxon>
        <taxon>Physalacriaceae</taxon>
        <taxon>Desarmillaria</taxon>
    </lineage>
</organism>
<feature type="compositionally biased region" description="Basic and acidic residues" evidence="1">
    <location>
        <begin position="137"/>
        <end position="160"/>
    </location>
</feature>
<evidence type="ECO:0000313" key="2">
    <source>
        <dbReference type="EMBL" id="KAK0449635.1"/>
    </source>
</evidence>
<feature type="compositionally biased region" description="Basic and acidic residues" evidence="1">
    <location>
        <begin position="170"/>
        <end position="183"/>
    </location>
</feature>
<dbReference type="AlphaFoldDB" id="A0AA39JVD0"/>
<protein>
    <submittedName>
        <fullName evidence="2">Uncharacterized protein</fullName>
    </submittedName>
</protein>
<dbReference type="EMBL" id="JAUEPS010000038">
    <property type="protein sequence ID" value="KAK0449635.1"/>
    <property type="molecule type" value="Genomic_DNA"/>
</dbReference>
<sequence>MSSGKFSDSRPPDANSGGPPTRKPRNSLGPPDSRMHMEIDINPRHRVSDNGYPHRMRKEEPRTSPQEPPPNFQRYAPEPLPPSSERRSGDRNRDEPPSRQYSRRESFSTSPADEHRPATPPPLSREPSQSHSWEGSRPVRYDKERESGRRERFRDREDRAPPPSVPPLEEPARNGIERERERPVSPSTSRLPPGHGLPNKPEGLPPRPRRDDMDVDDGRYRRDGFEERPPLRRGGTLLSRLGGGGAIEAGMKRDRDELGDPVDDDSKKRRRGHKSRRGGNGGGKMRV</sequence>
<dbReference type="RefSeq" id="XP_060326927.1">
    <property type="nucleotide sequence ID" value="XM_060483438.1"/>
</dbReference>
<dbReference type="Proteomes" id="UP001175211">
    <property type="component" value="Unassembled WGS sequence"/>
</dbReference>